<dbReference type="PROSITE" id="PS00227">
    <property type="entry name" value="TUBULIN"/>
    <property type="match status" value="1"/>
</dbReference>
<reference evidence="12 13" key="1">
    <citation type="journal article" date="2023" name="Insect Mol. Biol.">
        <title>Genome sequencing provides insights into the evolution of gene families encoding plant cell wall-degrading enzymes in longhorned beetles.</title>
        <authorList>
            <person name="Shin N.R."/>
            <person name="Okamura Y."/>
            <person name="Kirsch R."/>
            <person name="Pauchet Y."/>
        </authorList>
    </citation>
    <scope>NUCLEOTIDE SEQUENCE [LARGE SCALE GENOMIC DNA]</scope>
    <source>
        <strain evidence="12">EAD_L_NR</strain>
    </source>
</reference>
<dbReference type="SMART" id="SM00864">
    <property type="entry name" value="Tubulin"/>
    <property type="match status" value="1"/>
</dbReference>
<dbReference type="EMBL" id="JANEYG010000296">
    <property type="protein sequence ID" value="KAJ8910426.1"/>
    <property type="molecule type" value="Genomic_DNA"/>
</dbReference>
<keyword evidence="13" id="KW-1185">Reference proteome</keyword>
<dbReference type="Gene3D" id="3.40.50.1440">
    <property type="entry name" value="Tubulin/FtsZ, GTPase domain"/>
    <property type="match status" value="1"/>
</dbReference>
<dbReference type="FunFam" id="1.10.287.600:FF:000001">
    <property type="entry name" value="Tubulin alpha chain"/>
    <property type="match status" value="1"/>
</dbReference>
<comment type="catalytic activity">
    <reaction evidence="9">
        <text>GTP + H2O = GDP + phosphate + H(+)</text>
        <dbReference type="Rhea" id="RHEA:19669"/>
        <dbReference type="ChEBI" id="CHEBI:15377"/>
        <dbReference type="ChEBI" id="CHEBI:15378"/>
        <dbReference type="ChEBI" id="CHEBI:37565"/>
        <dbReference type="ChEBI" id="CHEBI:43474"/>
        <dbReference type="ChEBI" id="CHEBI:58189"/>
    </reaction>
    <physiologicalReaction direction="left-to-right" evidence="9">
        <dbReference type="Rhea" id="RHEA:19670"/>
    </physiologicalReaction>
</comment>
<accession>A0AAV8V8B5</accession>
<dbReference type="Pfam" id="PF00091">
    <property type="entry name" value="Tubulin"/>
    <property type="match status" value="1"/>
</dbReference>
<comment type="cofactor">
    <cofactor evidence="1">
        <name>Mg(2+)</name>
        <dbReference type="ChEBI" id="CHEBI:18420"/>
    </cofactor>
</comment>
<organism evidence="12 13">
    <name type="scientific">Exocentrus adspersus</name>
    <dbReference type="NCBI Taxonomy" id="1586481"/>
    <lineage>
        <taxon>Eukaryota</taxon>
        <taxon>Metazoa</taxon>
        <taxon>Ecdysozoa</taxon>
        <taxon>Arthropoda</taxon>
        <taxon>Hexapoda</taxon>
        <taxon>Insecta</taxon>
        <taxon>Pterygota</taxon>
        <taxon>Neoptera</taxon>
        <taxon>Endopterygota</taxon>
        <taxon>Coleoptera</taxon>
        <taxon>Polyphaga</taxon>
        <taxon>Cucujiformia</taxon>
        <taxon>Chrysomeloidea</taxon>
        <taxon>Cerambycidae</taxon>
        <taxon>Lamiinae</taxon>
        <taxon>Acanthocinini</taxon>
        <taxon>Exocentrus</taxon>
    </lineage>
</organism>
<comment type="function">
    <text evidence="8">Tubulin is the major constituent of microtubules, a cylinder consisting of laterally associated linear protofilaments composed of alpha- and beta-tubulin heterodimers. Microtubules grow by the addition of GTP-tubulin dimers to the microtubule end, where a stabilizing cap forms. Below the cap, tubulin dimers are in GDP-bound state, owing to GTPase activity of alpha-tubulin.</text>
</comment>
<dbReference type="GO" id="GO:0007017">
    <property type="term" value="P:microtubule-based process"/>
    <property type="evidence" value="ECO:0007669"/>
    <property type="project" value="InterPro"/>
</dbReference>
<dbReference type="InterPro" id="IPR036525">
    <property type="entry name" value="Tubulin/FtsZ_GTPase_sf"/>
</dbReference>
<dbReference type="GO" id="GO:0005525">
    <property type="term" value="F:GTP binding"/>
    <property type="evidence" value="ECO:0007669"/>
    <property type="project" value="UniProtKB-UniRule"/>
</dbReference>
<comment type="caution">
    <text evidence="12">The sequence shown here is derived from an EMBL/GenBank/DDBJ whole genome shotgun (WGS) entry which is preliminary data.</text>
</comment>
<dbReference type="InterPro" id="IPR003008">
    <property type="entry name" value="Tubulin_FtsZ_GTPase"/>
</dbReference>
<dbReference type="Proteomes" id="UP001159042">
    <property type="component" value="Unassembled WGS sequence"/>
</dbReference>
<dbReference type="GO" id="GO:0007010">
    <property type="term" value="P:cytoskeleton organization"/>
    <property type="evidence" value="ECO:0007669"/>
    <property type="project" value="UniProtKB-ARBA"/>
</dbReference>
<protein>
    <recommendedName>
        <fullName evidence="11">Tubulin/FtsZ GTPase domain-containing protein</fullName>
    </recommendedName>
</protein>
<dbReference type="GO" id="GO:0016787">
    <property type="term" value="F:hydrolase activity"/>
    <property type="evidence" value="ECO:0007669"/>
    <property type="project" value="UniProtKB-KW"/>
</dbReference>
<evidence type="ECO:0000256" key="10">
    <source>
        <dbReference type="RuleBase" id="RU000352"/>
    </source>
</evidence>
<name>A0AAV8V8B5_9CUCU</name>
<evidence type="ECO:0000256" key="5">
    <source>
        <dbReference type="ARBA" id="ARBA00022741"/>
    </source>
</evidence>
<dbReference type="InterPro" id="IPR023123">
    <property type="entry name" value="Tubulin_C"/>
</dbReference>
<dbReference type="PRINTS" id="PR01161">
    <property type="entry name" value="TUBULIN"/>
</dbReference>
<dbReference type="PROSITE" id="PS00228">
    <property type="entry name" value="TUBULIN_B_AUTOREG"/>
    <property type="match status" value="1"/>
</dbReference>
<dbReference type="Gene3D" id="3.30.1330.20">
    <property type="entry name" value="Tubulin/FtsZ, C-terminal domain"/>
    <property type="match status" value="1"/>
</dbReference>
<keyword evidence="6" id="KW-0378">Hydrolase</keyword>
<evidence type="ECO:0000256" key="6">
    <source>
        <dbReference type="ARBA" id="ARBA00022801"/>
    </source>
</evidence>
<proteinExistence type="inferred from homology"/>
<dbReference type="InterPro" id="IPR037103">
    <property type="entry name" value="Tubulin/FtsZ-like_C"/>
</dbReference>
<dbReference type="InterPro" id="IPR018316">
    <property type="entry name" value="Tubulin/FtsZ_2-layer-sand-dom"/>
</dbReference>
<dbReference type="PANTHER" id="PTHR11588">
    <property type="entry name" value="TUBULIN"/>
    <property type="match status" value="1"/>
</dbReference>
<gene>
    <name evidence="12" type="ORF">NQ315_010830</name>
</gene>
<evidence type="ECO:0000256" key="8">
    <source>
        <dbReference type="ARBA" id="ARBA00034296"/>
    </source>
</evidence>
<dbReference type="PRINTS" id="PR01519">
    <property type="entry name" value="EPSLNTUBULIN"/>
</dbReference>
<evidence type="ECO:0000313" key="13">
    <source>
        <dbReference type="Proteomes" id="UP001159042"/>
    </source>
</evidence>
<dbReference type="InterPro" id="IPR013838">
    <property type="entry name" value="Beta-tubulin_BS"/>
</dbReference>
<evidence type="ECO:0000313" key="12">
    <source>
        <dbReference type="EMBL" id="KAJ8910426.1"/>
    </source>
</evidence>
<dbReference type="Gene3D" id="1.10.287.600">
    <property type="entry name" value="Helix hairpin bin"/>
    <property type="match status" value="1"/>
</dbReference>
<dbReference type="Pfam" id="PF03953">
    <property type="entry name" value="Tubulin_C"/>
    <property type="match status" value="1"/>
</dbReference>
<evidence type="ECO:0000256" key="4">
    <source>
        <dbReference type="ARBA" id="ARBA00022701"/>
    </source>
</evidence>
<sequence>MREIISLHIGQAGLQIGNACWELYCKEHNINPDGTPVTLENNHYNDNITHLDDKESRSSFFCIKHSKFGQLYHPNTLITGREDAANNYARGHYTIGEELLEPVMEQIRKMADSCEGLQGFLIFHSSGGGTGSGLGSLIMNALSQEFPQKKGDVRPKDVNNICTQIKSKKSHMFVEWCPTGFKIGMNSRQPTTLDDDDMAPVSRAVCLLSNTTAIREPWNNLNSKFDLMFSKRAFVHWYIGEGMEEGEFTEAREDLAALEMDYEDVTKSL</sequence>
<comment type="subunit">
    <text evidence="3">Dimer of alpha and beta chains. A typical microtubule is a hollow water-filled tube with an outer diameter of 25 nm and an inner diameter of 15 nM. Alpha-beta heterodimers associate head-to-tail to form protofilaments running lengthwise along the microtubule wall with the beta-tubulin subunit facing the microtubule plus end conferring a structural polarity. Microtubules usually have 13 protofilaments but different protofilament numbers can be found in some organisms and specialized cells.</text>
</comment>
<dbReference type="SUPFAM" id="SSF55307">
    <property type="entry name" value="Tubulin C-terminal domain-like"/>
    <property type="match status" value="1"/>
</dbReference>
<evidence type="ECO:0000256" key="3">
    <source>
        <dbReference type="ARBA" id="ARBA00011747"/>
    </source>
</evidence>
<dbReference type="GO" id="GO:0005874">
    <property type="term" value="C:microtubule"/>
    <property type="evidence" value="ECO:0007669"/>
    <property type="project" value="UniProtKB-KW"/>
</dbReference>
<dbReference type="SUPFAM" id="SSF52490">
    <property type="entry name" value="Tubulin nucleotide-binding domain-like"/>
    <property type="match status" value="1"/>
</dbReference>
<dbReference type="InterPro" id="IPR000217">
    <property type="entry name" value="Tubulin"/>
</dbReference>
<dbReference type="InterPro" id="IPR017975">
    <property type="entry name" value="Tubulin_CS"/>
</dbReference>
<evidence type="ECO:0000259" key="11">
    <source>
        <dbReference type="SMART" id="SM00864"/>
    </source>
</evidence>
<evidence type="ECO:0000256" key="2">
    <source>
        <dbReference type="ARBA" id="ARBA00009636"/>
    </source>
</evidence>
<keyword evidence="5 10" id="KW-0547">Nucleotide-binding</keyword>
<evidence type="ECO:0000256" key="7">
    <source>
        <dbReference type="ARBA" id="ARBA00023134"/>
    </source>
</evidence>
<keyword evidence="4 10" id="KW-0493">Microtubule</keyword>
<feature type="domain" description="Tubulin/FtsZ GTPase" evidence="11">
    <location>
        <begin position="47"/>
        <end position="218"/>
    </location>
</feature>
<dbReference type="InterPro" id="IPR008280">
    <property type="entry name" value="Tub_FtsZ_C"/>
</dbReference>
<dbReference type="InterPro" id="IPR004057">
    <property type="entry name" value="Epsilon_tubulin"/>
</dbReference>
<evidence type="ECO:0000256" key="9">
    <source>
        <dbReference type="ARBA" id="ARBA00049117"/>
    </source>
</evidence>
<dbReference type="AlphaFoldDB" id="A0AAV8V8B5"/>
<comment type="similarity">
    <text evidence="2 10">Belongs to the tubulin family.</text>
</comment>
<keyword evidence="7 10" id="KW-0342">GTP-binding</keyword>
<evidence type="ECO:0000256" key="1">
    <source>
        <dbReference type="ARBA" id="ARBA00001946"/>
    </source>
</evidence>